<dbReference type="PANTHER" id="PTHR12294">
    <property type="entry name" value="EF HAND DOMAIN FAMILY A1,A2-RELATED"/>
    <property type="match status" value="1"/>
</dbReference>
<accession>A0A4W5KYC7</accession>
<keyword evidence="4" id="KW-0812">Transmembrane</keyword>
<evidence type="ECO:0000256" key="1">
    <source>
        <dbReference type="ARBA" id="ARBA00004273"/>
    </source>
</evidence>
<dbReference type="GO" id="GO:0051560">
    <property type="term" value="P:mitochondrial calcium ion homeostasis"/>
    <property type="evidence" value="ECO:0007669"/>
    <property type="project" value="TreeGrafter"/>
</dbReference>
<reference evidence="5" key="3">
    <citation type="submission" date="2025-09" db="UniProtKB">
        <authorList>
            <consortium name="Ensembl"/>
        </authorList>
    </citation>
    <scope>IDENTIFICATION</scope>
</reference>
<evidence type="ECO:0000313" key="5">
    <source>
        <dbReference type="Ensembl" id="ENSHHUP00000015325.1"/>
    </source>
</evidence>
<sequence length="178" mass="20380">MAAFRRLASIVNRLNVCSAPRNELLGAQTTTGGRTQRCLAVGMCLAAGGAVAFYFYNDRYSQRCRKRMGYSFSGRDLLSCLSAVEAQQKARPFDFEEGDVYMSSHEQRFRLFSSVEYEGQLYMTPQNFIESVTMSEPRNKKPWMSLTKQELEKILVDTPAVWQGTSKLFRNLRERGRD</sequence>
<dbReference type="PANTHER" id="PTHR12294:SF10">
    <property type="entry name" value="CALCIUM UPTAKE PROTEIN 3, MITOCHONDRIAL"/>
    <property type="match status" value="1"/>
</dbReference>
<proteinExistence type="predicted"/>
<evidence type="ECO:0000256" key="4">
    <source>
        <dbReference type="SAM" id="Phobius"/>
    </source>
</evidence>
<keyword evidence="6" id="KW-1185">Reference proteome</keyword>
<comment type="subcellular location">
    <subcellularLocation>
        <location evidence="1">Mitochondrion inner membrane</location>
    </subcellularLocation>
</comment>
<dbReference type="InterPro" id="IPR039800">
    <property type="entry name" value="MICU1/2/3"/>
</dbReference>
<keyword evidence="2" id="KW-0677">Repeat</keyword>
<keyword evidence="3 4" id="KW-0472">Membrane</keyword>
<keyword evidence="4" id="KW-1133">Transmembrane helix</keyword>
<evidence type="ECO:0000256" key="3">
    <source>
        <dbReference type="ARBA" id="ARBA00023136"/>
    </source>
</evidence>
<dbReference type="GeneTree" id="ENSGT00950000183079"/>
<dbReference type="Ensembl" id="ENSHHUT00000015865.1">
    <property type="protein sequence ID" value="ENSHHUP00000015325.1"/>
    <property type="gene ID" value="ENSHHUG00000009534.1"/>
</dbReference>
<name>A0A4W5KYC7_9TELE</name>
<dbReference type="GO" id="GO:1990246">
    <property type="term" value="C:uniplex complex"/>
    <property type="evidence" value="ECO:0007669"/>
    <property type="project" value="TreeGrafter"/>
</dbReference>
<evidence type="ECO:0000256" key="2">
    <source>
        <dbReference type="ARBA" id="ARBA00022737"/>
    </source>
</evidence>
<organism evidence="5 6">
    <name type="scientific">Hucho hucho</name>
    <name type="common">huchen</name>
    <dbReference type="NCBI Taxonomy" id="62062"/>
    <lineage>
        <taxon>Eukaryota</taxon>
        <taxon>Metazoa</taxon>
        <taxon>Chordata</taxon>
        <taxon>Craniata</taxon>
        <taxon>Vertebrata</taxon>
        <taxon>Euteleostomi</taxon>
        <taxon>Actinopterygii</taxon>
        <taxon>Neopterygii</taxon>
        <taxon>Teleostei</taxon>
        <taxon>Protacanthopterygii</taxon>
        <taxon>Salmoniformes</taxon>
        <taxon>Salmonidae</taxon>
        <taxon>Salmoninae</taxon>
        <taxon>Hucho</taxon>
    </lineage>
</organism>
<dbReference type="AlphaFoldDB" id="A0A4W5KYC7"/>
<evidence type="ECO:0000313" key="6">
    <source>
        <dbReference type="Proteomes" id="UP000314982"/>
    </source>
</evidence>
<feature type="transmembrane region" description="Helical" evidence="4">
    <location>
        <begin position="39"/>
        <end position="57"/>
    </location>
</feature>
<dbReference type="GO" id="GO:0036444">
    <property type="term" value="P:calcium import into the mitochondrion"/>
    <property type="evidence" value="ECO:0007669"/>
    <property type="project" value="TreeGrafter"/>
</dbReference>
<reference evidence="5" key="2">
    <citation type="submission" date="2025-08" db="UniProtKB">
        <authorList>
            <consortium name="Ensembl"/>
        </authorList>
    </citation>
    <scope>IDENTIFICATION</scope>
</reference>
<dbReference type="GO" id="GO:0005509">
    <property type="term" value="F:calcium ion binding"/>
    <property type="evidence" value="ECO:0007669"/>
    <property type="project" value="InterPro"/>
</dbReference>
<reference evidence="6" key="1">
    <citation type="submission" date="2018-06" db="EMBL/GenBank/DDBJ databases">
        <title>Genome assembly of Danube salmon.</title>
        <authorList>
            <person name="Macqueen D.J."/>
            <person name="Gundappa M.K."/>
        </authorList>
    </citation>
    <scope>NUCLEOTIDE SEQUENCE [LARGE SCALE GENOMIC DNA]</scope>
</reference>
<protein>
    <submittedName>
        <fullName evidence="5">Uncharacterized protein</fullName>
    </submittedName>
</protein>
<dbReference type="Proteomes" id="UP000314982">
    <property type="component" value="Unassembled WGS sequence"/>
</dbReference>